<keyword evidence="14" id="KW-0175">Coiled coil</keyword>
<gene>
    <name evidence="16" type="ORF">CR103_18790</name>
</gene>
<evidence type="ECO:0000256" key="14">
    <source>
        <dbReference type="SAM" id="Coils"/>
    </source>
</evidence>
<dbReference type="GO" id="GO:0000155">
    <property type="term" value="F:phosphorelay sensor kinase activity"/>
    <property type="evidence" value="ECO:0007669"/>
    <property type="project" value="InterPro"/>
</dbReference>
<dbReference type="Gene3D" id="3.30.565.10">
    <property type="entry name" value="Histidine kinase-like ATPase, C-terminal domain"/>
    <property type="match status" value="1"/>
</dbReference>
<dbReference type="InterPro" id="IPR003594">
    <property type="entry name" value="HATPase_dom"/>
</dbReference>
<dbReference type="FunFam" id="3.30.565.10:FF:000010">
    <property type="entry name" value="Sensor histidine kinase RcsC"/>
    <property type="match status" value="1"/>
</dbReference>
<evidence type="ECO:0000313" key="17">
    <source>
        <dbReference type="Proteomes" id="UP000228593"/>
    </source>
</evidence>
<evidence type="ECO:0000256" key="1">
    <source>
        <dbReference type="ARBA" id="ARBA00000085"/>
    </source>
</evidence>
<keyword evidence="4" id="KW-0597">Phosphoprotein</keyword>
<dbReference type="InterPro" id="IPR003661">
    <property type="entry name" value="HisK_dim/P_dom"/>
</dbReference>
<dbReference type="AlphaFoldDB" id="A0A2G8SWZ5"/>
<evidence type="ECO:0000256" key="2">
    <source>
        <dbReference type="ARBA" id="ARBA00012202"/>
    </source>
</evidence>
<comment type="catalytic activity">
    <reaction evidence="1">
        <text>ATP + protein L-histidine = ADP + protein N-phospho-L-histidine.</text>
        <dbReference type="EC" id="2.7.13.3"/>
    </reaction>
</comment>
<evidence type="ECO:0000256" key="12">
    <source>
        <dbReference type="ARBA" id="ARBA00058004"/>
    </source>
</evidence>
<evidence type="ECO:0000256" key="11">
    <source>
        <dbReference type="ARBA" id="ARBA00023293"/>
    </source>
</evidence>
<keyword evidence="17" id="KW-1185">Reference proteome</keyword>
<feature type="coiled-coil region" evidence="14">
    <location>
        <begin position="163"/>
        <end position="218"/>
    </location>
</feature>
<keyword evidence="9" id="KW-0902">Two-component regulatory system</keyword>
<evidence type="ECO:0000256" key="5">
    <source>
        <dbReference type="ARBA" id="ARBA00022679"/>
    </source>
</evidence>
<dbReference type="InterPro" id="IPR005467">
    <property type="entry name" value="His_kinase_dom"/>
</dbReference>
<evidence type="ECO:0000259" key="15">
    <source>
        <dbReference type="PROSITE" id="PS50109"/>
    </source>
</evidence>
<dbReference type="EMBL" id="PDOB01000040">
    <property type="protein sequence ID" value="PIL38310.1"/>
    <property type="molecule type" value="Genomic_DNA"/>
</dbReference>
<sequence length="554" mass="61252">MNNFLSATGPADNPFALYMHQVKHSSTPLQGIPPEAMSAVFPFHFVFNRHGKIVQYGENLPRLCPTLTHGADIGVLFRIITPTGLAMTLDAISSQLFSVFFVECLATRHVIKGQMIVIDRARPDLMMFLCSPLVRDVSGVKRLGLSFNDFSLHDATVDLLFFLQTKVNTIDDVRTLAERLKQEVQVRREAQQALQTINDELEQRVKERTADLVIAKEKAETANKTKSAFLSNMGHELRTPLNAILGYAQILLRDRDLDARHINSLQTINNSGDHLLALINDLLDLAKIESGKSALHVNTCNLRHFLHGVIAMLRVRAEQKSLLLLCNLAPDLPSQVLMDGKQVRQILLNLLSNAVKFTDRGQVILRVTRVPSGVPLGADYTCLRFEIEDSGVGIAPDQLTCIFEPFEQVGDQQKQSHGTGLGLPISQQLIELMGSNIHVKSALKKGSVFWFDLLLGVVEPSVTHAVQGGAVAMTCADGDDASATLIPPPQEIEKLYQFALAGNMRKITQHTAQLLTINCRYRLFTDQVNTLASAHQTKAMLTLIEAHKLGISKK</sequence>
<dbReference type="Pfam" id="PF00512">
    <property type="entry name" value="HisKA"/>
    <property type="match status" value="1"/>
</dbReference>
<keyword evidence="11" id="KW-0141">cGMP biosynthesis</keyword>
<dbReference type="GO" id="GO:0004383">
    <property type="term" value="F:guanylate cyclase activity"/>
    <property type="evidence" value="ECO:0007669"/>
    <property type="project" value="UniProtKB-EC"/>
</dbReference>
<evidence type="ECO:0000313" key="16">
    <source>
        <dbReference type="EMBL" id="PIL38310.1"/>
    </source>
</evidence>
<dbReference type="InterPro" id="IPR011645">
    <property type="entry name" value="HNOB_dom_associated"/>
</dbReference>
<dbReference type="InterPro" id="IPR036097">
    <property type="entry name" value="HisK_dim/P_sf"/>
</dbReference>
<keyword evidence="10" id="KW-0843">Virulence</keyword>
<dbReference type="CDD" id="cd16922">
    <property type="entry name" value="HATPase_EvgS-ArcB-TorS-like"/>
    <property type="match status" value="1"/>
</dbReference>
<dbReference type="InterPro" id="IPR036890">
    <property type="entry name" value="HATPase_C_sf"/>
</dbReference>
<feature type="domain" description="Histidine kinase" evidence="15">
    <location>
        <begin position="232"/>
        <end position="457"/>
    </location>
</feature>
<dbReference type="Gene3D" id="1.10.287.130">
    <property type="match status" value="1"/>
</dbReference>
<evidence type="ECO:0000256" key="9">
    <source>
        <dbReference type="ARBA" id="ARBA00023012"/>
    </source>
</evidence>
<dbReference type="PANTHER" id="PTHR43711">
    <property type="entry name" value="TWO-COMPONENT HISTIDINE KINASE"/>
    <property type="match status" value="1"/>
</dbReference>
<dbReference type="CDD" id="cd00082">
    <property type="entry name" value="HisKA"/>
    <property type="match status" value="1"/>
</dbReference>
<dbReference type="EC" id="2.7.13.3" evidence="3"/>
<dbReference type="SMART" id="SM00387">
    <property type="entry name" value="HATPase_c"/>
    <property type="match status" value="1"/>
</dbReference>
<dbReference type="Pfam" id="PF02518">
    <property type="entry name" value="HATPase_c"/>
    <property type="match status" value="1"/>
</dbReference>
<dbReference type="PANTHER" id="PTHR43711:SF29">
    <property type="entry name" value="HISTIDINE KINASE"/>
    <property type="match status" value="1"/>
</dbReference>
<comment type="function">
    <text evidence="12">Member of the two-component regulatory system BvgS/BvgA. Phosphorylates BvgA via a four-step phosphorelay in response to environmental signals.</text>
</comment>
<evidence type="ECO:0000256" key="8">
    <source>
        <dbReference type="ARBA" id="ARBA00022777"/>
    </source>
</evidence>
<evidence type="ECO:0000256" key="3">
    <source>
        <dbReference type="ARBA" id="ARBA00012438"/>
    </source>
</evidence>
<dbReference type="EC" id="4.6.1.2" evidence="2"/>
<dbReference type="InterPro" id="IPR042463">
    <property type="entry name" value="HNOB_dom_associated_sf"/>
</dbReference>
<evidence type="ECO:0000256" key="4">
    <source>
        <dbReference type="ARBA" id="ARBA00022553"/>
    </source>
</evidence>
<comment type="caution">
    <text evidence="16">The sequence shown here is derived from an EMBL/GenBank/DDBJ whole genome shotgun (WGS) entry which is preliminary data.</text>
</comment>
<dbReference type="RefSeq" id="WP_099917475.1">
    <property type="nucleotide sequence ID" value="NZ_BMHS01000015.1"/>
</dbReference>
<dbReference type="PRINTS" id="PR00344">
    <property type="entry name" value="BCTRLSENSOR"/>
</dbReference>
<evidence type="ECO:0000256" key="10">
    <source>
        <dbReference type="ARBA" id="ARBA00023026"/>
    </source>
</evidence>
<protein>
    <recommendedName>
        <fullName evidence="13">Virulence sensor protein BvgS</fullName>
        <ecNumber evidence="3">2.7.13.3</ecNumber>
        <ecNumber evidence="2">4.6.1.2</ecNumber>
    </recommendedName>
</protein>
<dbReference type="GO" id="GO:0000166">
    <property type="term" value="F:nucleotide binding"/>
    <property type="evidence" value="ECO:0007669"/>
    <property type="project" value="UniProtKB-KW"/>
</dbReference>
<keyword evidence="8" id="KW-0418">Kinase</keyword>
<dbReference type="SUPFAM" id="SSF55874">
    <property type="entry name" value="ATPase domain of HSP90 chaperone/DNA topoisomerase II/histidine kinase"/>
    <property type="match status" value="1"/>
</dbReference>
<proteinExistence type="predicted"/>
<dbReference type="Proteomes" id="UP000228593">
    <property type="component" value="Unassembled WGS sequence"/>
</dbReference>
<evidence type="ECO:0000256" key="13">
    <source>
        <dbReference type="ARBA" id="ARBA00070152"/>
    </source>
</evidence>
<keyword evidence="7" id="KW-0547">Nucleotide-binding</keyword>
<organism evidence="16 17">
    <name type="scientific">Massilia psychrophila</name>
    <dbReference type="NCBI Taxonomy" id="1603353"/>
    <lineage>
        <taxon>Bacteria</taxon>
        <taxon>Pseudomonadati</taxon>
        <taxon>Pseudomonadota</taxon>
        <taxon>Betaproteobacteria</taxon>
        <taxon>Burkholderiales</taxon>
        <taxon>Oxalobacteraceae</taxon>
        <taxon>Telluria group</taxon>
        <taxon>Massilia</taxon>
    </lineage>
</organism>
<dbReference type="PROSITE" id="PS50109">
    <property type="entry name" value="HIS_KIN"/>
    <property type="match status" value="1"/>
</dbReference>
<dbReference type="InterPro" id="IPR050736">
    <property type="entry name" value="Sensor_HK_Regulatory"/>
</dbReference>
<dbReference type="Gene3D" id="3.30.450.260">
    <property type="entry name" value="Haem NO binding associated domain"/>
    <property type="match status" value="1"/>
</dbReference>
<dbReference type="Pfam" id="PF07701">
    <property type="entry name" value="HNOBA"/>
    <property type="match status" value="2"/>
</dbReference>
<evidence type="ECO:0000256" key="7">
    <source>
        <dbReference type="ARBA" id="ARBA00022741"/>
    </source>
</evidence>
<dbReference type="SUPFAM" id="SSF47384">
    <property type="entry name" value="Homodimeric domain of signal transducing histidine kinase"/>
    <property type="match status" value="1"/>
</dbReference>
<dbReference type="OrthoDB" id="8577169at2"/>
<keyword evidence="6" id="KW-0732">Signal</keyword>
<evidence type="ECO:0000256" key="6">
    <source>
        <dbReference type="ARBA" id="ARBA00022729"/>
    </source>
</evidence>
<accession>A0A2G8SWZ5</accession>
<dbReference type="InterPro" id="IPR004358">
    <property type="entry name" value="Sig_transdc_His_kin-like_C"/>
</dbReference>
<keyword evidence="5" id="KW-0808">Transferase</keyword>
<reference evidence="16 17" key="1">
    <citation type="submission" date="2017-10" db="EMBL/GenBank/DDBJ databases">
        <title>Massilia psychrophilum sp. nov., a novel purple-pigmented bacterium isolated from Tianshan glacier, Xinjiang Municipality, China.</title>
        <authorList>
            <person name="Wang H."/>
        </authorList>
    </citation>
    <scope>NUCLEOTIDE SEQUENCE [LARGE SCALE GENOMIC DNA]</scope>
    <source>
        <strain evidence="16 17">JCM 30813</strain>
    </source>
</reference>
<name>A0A2G8SWZ5_9BURK</name>
<dbReference type="SMART" id="SM00388">
    <property type="entry name" value="HisKA"/>
    <property type="match status" value="1"/>
</dbReference>